<name>A0A4Y7SP85_COPMI</name>
<reference evidence="1 2" key="1">
    <citation type="journal article" date="2019" name="Nat. Ecol. Evol.">
        <title>Megaphylogeny resolves global patterns of mushroom evolution.</title>
        <authorList>
            <person name="Varga T."/>
            <person name="Krizsan K."/>
            <person name="Foldi C."/>
            <person name="Dima B."/>
            <person name="Sanchez-Garcia M."/>
            <person name="Sanchez-Ramirez S."/>
            <person name="Szollosi G.J."/>
            <person name="Szarkandi J.G."/>
            <person name="Papp V."/>
            <person name="Albert L."/>
            <person name="Andreopoulos W."/>
            <person name="Angelini C."/>
            <person name="Antonin V."/>
            <person name="Barry K.W."/>
            <person name="Bougher N.L."/>
            <person name="Buchanan P."/>
            <person name="Buyck B."/>
            <person name="Bense V."/>
            <person name="Catcheside P."/>
            <person name="Chovatia M."/>
            <person name="Cooper J."/>
            <person name="Damon W."/>
            <person name="Desjardin D."/>
            <person name="Finy P."/>
            <person name="Geml J."/>
            <person name="Haridas S."/>
            <person name="Hughes K."/>
            <person name="Justo A."/>
            <person name="Karasinski D."/>
            <person name="Kautmanova I."/>
            <person name="Kiss B."/>
            <person name="Kocsube S."/>
            <person name="Kotiranta H."/>
            <person name="LaButti K.M."/>
            <person name="Lechner B.E."/>
            <person name="Liimatainen K."/>
            <person name="Lipzen A."/>
            <person name="Lukacs Z."/>
            <person name="Mihaltcheva S."/>
            <person name="Morgado L.N."/>
            <person name="Niskanen T."/>
            <person name="Noordeloos M.E."/>
            <person name="Ohm R.A."/>
            <person name="Ortiz-Santana B."/>
            <person name="Ovrebo C."/>
            <person name="Racz N."/>
            <person name="Riley R."/>
            <person name="Savchenko A."/>
            <person name="Shiryaev A."/>
            <person name="Soop K."/>
            <person name="Spirin V."/>
            <person name="Szebenyi C."/>
            <person name="Tomsovsky M."/>
            <person name="Tulloss R.E."/>
            <person name="Uehling J."/>
            <person name="Grigoriev I.V."/>
            <person name="Vagvolgyi C."/>
            <person name="Papp T."/>
            <person name="Martin F.M."/>
            <person name="Miettinen O."/>
            <person name="Hibbett D.S."/>
            <person name="Nagy L.G."/>
        </authorList>
    </citation>
    <scope>NUCLEOTIDE SEQUENCE [LARGE SCALE GENOMIC DNA]</scope>
    <source>
        <strain evidence="1 2">FP101781</strain>
    </source>
</reference>
<sequence length="81" mass="9120">MFALRGELAGSIEKRAVSTQGLIVPYRRDWTTSGLWWASTTPGTPALYLSVYCHDRRRSGVTDPLGISARKQWSLIARLRL</sequence>
<dbReference type="AlphaFoldDB" id="A0A4Y7SP85"/>
<dbReference type="EMBL" id="QPFP01000075">
    <property type="protein sequence ID" value="TEB23697.1"/>
    <property type="molecule type" value="Genomic_DNA"/>
</dbReference>
<organism evidence="1 2">
    <name type="scientific">Coprinellus micaceus</name>
    <name type="common">Glistening ink-cap mushroom</name>
    <name type="synonym">Coprinus micaceus</name>
    <dbReference type="NCBI Taxonomy" id="71717"/>
    <lineage>
        <taxon>Eukaryota</taxon>
        <taxon>Fungi</taxon>
        <taxon>Dikarya</taxon>
        <taxon>Basidiomycota</taxon>
        <taxon>Agaricomycotina</taxon>
        <taxon>Agaricomycetes</taxon>
        <taxon>Agaricomycetidae</taxon>
        <taxon>Agaricales</taxon>
        <taxon>Agaricineae</taxon>
        <taxon>Psathyrellaceae</taxon>
        <taxon>Coprinellus</taxon>
    </lineage>
</organism>
<comment type="caution">
    <text evidence="1">The sequence shown here is derived from an EMBL/GenBank/DDBJ whole genome shotgun (WGS) entry which is preliminary data.</text>
</comment>
<evidence type="ECO:0000313" key="1">
    <source>
        <dbReference type="EMBL" id="TEB23697.1"/>
    </source>
</evidence>
<accession>A0A4Y7SP85</accession>
<evidence type="ECO:0000313" key="2">
    <source>
        <dbReference type="Proteomes" id="UP000298030"/>
    </source>
</evidence>
<proteinExistence type="predicted"/>
<keyword evidence="2" id="KW-1185">Reference proteome</keyword>
<protein>
    <submittedName>
        <fullName evidence="1">Uncharacterized protein</fullName>
    </submittedName>
</protein>
<gene>
    <name evidence="1" type="ORF">FA13DRAFT_1406320</name>
</gene>
<dbReference type="Proteomes" id="UP000298030">
    <property type="component" value="Unassembled WGS sequence"/>
</dbReference>